<evidence type="ECO:0000259" key="4">
    <source>
        <dbReference type="PROSITE" id="PS50835"/>
    </source>
</evidence>
<keyword evidence="6" id="KW-1185">Reference proteome</keyword>
<feature type="domain" description="Ig-like" evidence="4">
    <location>
        <begin position="236"/>
        <end position="320"/>
    </location>
</feature>
<proteinExistence type="predicted"/>
<feature type="domain" description="Ig-like" evidence="4">
    <location>
        <begin position="337"/>
        <end position="404"/>
    </location>
</feature>
<keyword evidence="2" id="KW-0812">Transmembrane</keyword>
<evidence type="ECO:0000256" key="1">
    <source>
        <dbReference type="SAM" id="MobiDB-lite"/>
    </source>
</evidence>
<accession>A0AAV2ZUW7</accession>
<evidence type="ECO:0000256" key="3">
    <source>
        <dbReference type="SAM" id="SignalP"/>
    </source>
</evidence>
<keyword evidence="3" id="KW-0732">Signal</keyword>
<dbReference type="InterPro" id="IPR003598">
    <property type="entry name" value="Ig_sub2"/>
</dbReference>
<dbReference type="InterPro" id="IPR003599">
    <property type="entry name" value="Ig_sub"/>
</dbReference>
<comment type="caution">
    <text evidence="5">The sequence shown here is derived from an EMBL/GenBank/DDBJ whole genome shotgun (WGS) entry which is preliminary data.</text>
</comment>
<dbReference type="InterPro" id="IPR013783">
    <property type="entry name" value="Ig-like_fold"/>
</dbReference>
<sequence>MIITRKVLVLTLFQGLLTECWCQKWDFPNIIFGLAGSCVEIPCVFSPQNNSGTSSTVWYLYRRKQYLEIFNSQKSSSVLSEYRDRTSLARGRKSCSLRIDPVRRDDSEEYYYPGIAEHQRTNAWSLSGMILLLNVTDDPPIPALSGKNRMVEGNSETIECSVWHTCGSSPPSLKYNKSGQTKRHFEALPRGYWREILHLRYVPTSEDDKTVIQCTATYHNGKTSQRAATLNILYAPKDVMVVLPKPKAIIEGGDVILTCFCKSNPPPLTYEWYRANSKVKLRSEDQKSLILRNVSKDTEPYSCSAINEVGRGESPPTRIPMQYAATGVQVIVLYKAGGATRLKCSFVSSKPNVTHYTWFKDGNKLIYKTGQILVLDNNEDMSGSFSCIAHNIVGSSTSSELELEAIDADNNEEGTKKMIYMTLFPVLGFICLSILVICIYCRYKAHQASSPTSTTQEVHSLKNLQCSDANYTDLVKEEVSDYYNSLKPPFPTQREPGGRNVTSDNHYENIIK</sequence>
<dbReference type="Pfam" id="PF13895">
    <property type="entry name" value="Ig_2"/>
    <property type="match status" value="1"/>
</dbReference>
<feature type="domain" description="Ig-like" evidence="4">
    <location>
        <begin position="139"/>
        <end position="231"/>
    </location>
</feature>
<keyword evidence="2" id="KW-0472">Membrane</keyword>
<dbReference type="PROSITE" id="PS50835">
    <property type="entry name" value="IG_LIKE"/>
    <property type="match status" value="3"/>
</dbReference>
<dbReference type="Gene3D" id="2.60.40.10">
    <property type="entry name" value="Immunoglobulins"/>
    <property type="match status" value="4"/>
</dbReference>
<dbReference type="AlphaFoldDB" id="A0AAV2ZUW7"/>
<protein>
    <recommendedName>
        <fullName evidence="4">Ig-like domain-containing protein</fullName>
    </recommendedName>
</protein>
<feature type="transmembrane region" description="Helical" evidence="2">
    <location>
        <begin position="418"/>
        <end position="441"/>
    </location>
</feature>
<dbReference type="PANTHER" id="PTHR46484">
    <property type="entry name" value="SI:CH211-171H4.5-RELATED"/>
    <property type="match status" value="1"/>
</dbReference>
<evidence type="ECO:0000313" key="5">
    <source>
        <dbReference type="EMBL" id="DBA15797.1"/>
    </source>
</evidence>
<evidence type="ECO:0000256" key="2">
    <source>
        <dbReference type="SAM" id="Phobius"/>
    </source>
</evidence>
<evidence type="ECO:0000313" key="6">
    <source>
        <dbReference type="Proteomes" id="UP001181693"/>
    </source>
</evidence>
<dbReference type="SMART" id="SM00409">
    <property type="entry name" value="IG"/>
    <property type="match status" value="4"/>
</dbReference>
<reference evidence="5" key="1">
    <citation type="thesis" date="2020" institute="ProQuest LLC" country="789 East Eisenhower Parkway, Ann Arbor, MI, USA">
        <title>Comparative Genomics and Chromosome Evolution.</title>
        <authorList>
            <person name="Mudd A.B."/>
        </authorList>
    </citation>
    <scope>NUCLEOTIDE SEQUENCE</scope>
    <source>
        <strain evidence="5">1538</strain>
        <tissue evidence="5">Blood</tissue>
    </source>
</reference>
<dbReference type="InterPro" id="IPR036179">
    <property type="entry name" value="Ig-like_dom_sf"/>
</dbReference>
<dbReference type="PANTHER" id="PTHR46484:SF1">
    <property type="entry name" value="SCHWANN CELL MYELIN PROTEIN-RELATED"/>
    <property type="match status" value="1"/>
</dbReference>
<dbReference type="InterPro" id="IPR007110">
    <property type="entry name" value="Ig-like_dom"/>
</dbReference>
<dbReference type="EMBL" id="DYDO01000011">
    <property type="protein sequence ID" value="DBA15797.1"/>
    <property type="molecule type" value="Genomic_DNA"/>
</dbReference>
<feature type="region of interest" description="Disordered" evidence="1">
    <location>
        <begin position="488"/>
        <end position="512"/>
    </location>
</feature>
<name>A0AAV2ZUW7_PYXAD</name>
<dbReference type="SMART" id="SM00408">
    <property type="entry name" value="IGc2"/>
    <property type="match status" value="2"/>
</dbReference>
<dbReference type="Proteomes" id="UP001181693">
    <property type="component" value="Unassembled WGS sequence"/>
</dbReference>
<gene>
    <name evidence="5" type="ORF">GDO54_003261</name>
</gene>
<dbReference type="SUPFAM" id="SSF48726">
    <property type="entry name" value="Immunoglobulin"/>
    <property type="match status" value="4"/>
</dbReference>
<feature type="signal peptide" evidence="3">
    <location>
        <begin position="1"/>
        <end position="22"/>
    </location>
</feature>
<dbReference type="Pfam" id="PF13927">
    <property type="entry name" value="Ig_3"/>
    <property type="match status" value="1"/>
</dbReference>
<dbReference type="InterPro" id="IPR013106">
    <property type="entry name" value="Ig_V-set"/>
</dbReference>
<organism evidence="5 6">
    <name type="scientific">Pyxicephalus adspersus</name>
    <name type="common">African bullfrog</name>
    <dbReference type="NCBI Taxonomy" id="30357"/>
    <lineage>
        <taxon>Eukaryota</taxon>
        <taxon>Metazoa</taxon>
        <taxon>Chordata</taxon>
        <taxon>Craniata</taxon>
        <taxon>Vertebrata</taxon>
        <taxon>Euteleostomi</taxon>
        <taxon>Amphibia</taxon>
        <taxon>Batrachia</taxon>
        <taxon>Anura</taxon>
        <taxon>Neobatrachia</taxon>
        <taxon>Ranoidea</taxon>
        <taxon>Pyxicephalidae</taxon>
        <taxon>Pyxicephalinae</taxon>
        <taxon>Pyxicephalus</taxon>
    </lineage>
</organism>
<keyword evidence="2" id="KW-1133">Transmembrane helix</keyword>
<dbReference type="Pfam" id="PF07686">
    <property type="entry name" value="V-set"/>
    <property type="match status" value="1"/>
</dbReference>
<feature type="chain" id="PRO_5043483708" description="Ig-like domain-containing protein" evidence="3">
    <location>
        <begin position="23"/>
        <end position="512"/>
    </location>
</feature>